<dbReference type="Proteomes" id="UP001055114">
    <property type="component" value="Unassembled WGS sequence"/>
</dbReference>
<sequence>MDKELPESALGIKPPKSYIRVSKSNLPGYKGYKASVIFRSTIGIETIAERIVKKRNVYGKETLVTAFNIIKNEIYEAIEEGFNVDFGFGRTEITASGSFESLGEKFNRKKHTLTPCLRPSPQLKQRTARIPVENITQETFANAPRPAYVSLKIEPRTADSTEPYNQLPAGRHPFISIYGSRLTLMGGLPGVGVRLRCVATDEEYFYPSSKMSVNSVNRLCFPTDIDFTPGEWEAIIGSQYTPTYHLYKKERYGYLTFTVV</sequence>
<dbReference type="Proteomes" id="UP000448908">
    <property type="component" value="Unassembled WGS sequence"/>
</dbReference>
<dbReference type="EMBL" id="QSUP01000012">
    <property type="protein sequence ID" value="RGN51091.1"/>
    <property type="molecule type" value="Genomic_DNA"/>
</dbReference>
<dbReference type="OrthoDB" id="1097572at2"/>
<dbReference type="EMBL" id="WNDD01000003">
    <property type="protein sequence ID" value="MTV00831.1"/>
    <property type="molecule type" value="Genomic_DNA"/>
</dbReference>
<name>A0A3R5W556_9BACT</name>
<evidence type="ECO:0000313" key="11">
    <source>
        <dbReference type="Proteomes" id="UP000434916"/>
    </source>
</evidence>
<dbReference type="RefSeq" id="WP_005636317.1">
    <property type="nucleotide sequence ID" value="NZ_BAABYG010000001.1"/>
</dbReference>
<dbReference type="Proteomes" id="UP000286260">
    <property type="component" value="Unassembled WGS sequence"/>
</dbReference>
<organism evidence="8 10">
    <name type="scientific">Parabacteroides merdae</name>
    <dbReference type="NCBI Taxonomy" id="46503"/>
    <lineage>
        <taxon>Bacteria</taxon>
        <taxon>Pseudomonadati</taxon>
        <taxon>Bacteroidota</taxon>
        <taxon>Bacteroidia</taxon>
        <taxon>Bacteroidales</taxon>
        <taxon>Tannerellaceae</taxon>
        <taxon>Parabacteroides</taxon>
    </lineage>
</organism>
<evidence type="ECO:0000313" key="7">
    <source>
        <dbReference type="EMBL" id="RGN51091.1"/>
    </source>
</evidence>
<evidence type="ECO:0000256" key="1">
    <source>
        <dbReference type="ARBA" id="ARBA00023125"/>
    </source>
</evidence>
<reference evidence="9 10" key="1">
    <citation type="submission" date="2018-08" db="EMBL/GenBank/DDBJ databases">
        <title>A genome reference for cultivated species of the human gut microbiota.</title>
        <authorList>
            <person name="Zou Y."/>
            <person name="Xue W."/>
            <person name="Luo G."/>
        </authorList>
    </citation>
    <scope>NUCLEOTIDE SEQUENCE [LARGE SCALE GENOMIC DNA]</scope>
    <source>
        <strain evidence="8 10">AM34-17</strain>
        <strain evidence="7 9">OM05-11AA</strain>
    </source>
</reference>
<feature type="domain" description="Bvu-2165-like IHF-HU-like DNA-binding" evidence="2">
    <location>
        <begin position="16"/>
        <end position="134"/>
    </location>
</feature>
<evidence type="ECO:0000259" key="2">
    <source>
        <dbReference type="Pfam" id="PF14848"/>
    </source>
</evidence>
<dbReference type="Pfam" id="PF14848">
    <property type="entry name" value="HU-DNA_bdg"/>
    <property type="match status" value="1"/>
</dbReference>
<evidence type="ECO:0000313" key="10">
    <source>
        <dbReference type="Proteomes" id="UP000286260"/>
    </source>
</evidence>
<dbReference type="GeneID" id="49204954"/>
<reference evidence="3" key="3">
    <citation type="submission" date="2022-01" db="EMBL/GenBank/DDBJ databases">
        <title>Novel bile acid biosynthetic pathways are enriched in the microbiome of centenarians.</title>
        <authorList>
            <person name="Sato Y."/>
            <person name="Atarashi K."/>
            <person name="Plichta R.D."/>
            <person name="Arai Y."/>
            <person name="Sasajima S."/>
            <person name="Kearney M.S."/>
            <person name="Suda W."/>
            <person name="Takeshita K."/>
            <person name="Sasaki T."/>
            <person name="Okamoto S."/>
            <person name="Skelly N.A."/>
            <person name="Okamura Y."/>
            <person name="Vlamakis H."/>
            <person name="Li Y."/>
            <person name="Tanoue T."/>
            <person name="Takei H."/>
            <person name="Nittono H."/>
            <person name="Narushima S."/>
            <person name="Irie J."/>
            <person name="Itoh H."/>
            <person name="Moriya K."/>
            <person name="Sugiura Y."/>
            <person name="Suematsu M."/>
            <person name="Moritoki N."/>
            <person name="Shibata S."/>
            <person name="Littman R.D."/>
            <person name="Fischbach A.M."/>
            <person name="Uwamino Y."/>
            <person name="Inoue T."/>
            <person name="Honda A."/>
            <person name="Hattori M."/>
            <person name="Murai T."/>
            <person name="Xavier J.R."/>
            <person name="Hirose N."/>
            <person name="Honda K."/>
        </authorList>
    </citation>
    <scope>NUCLEOTIDE SEQUENCE</scope>
    <source>
        <strain evidence="3">CE91-St3</strain>
    </source>
</reference>
<evidence type="ECO:0000313" key="4">
    <source>
        <dbReference type="EMBL" id="MTU38318.1"/>
    </source>
</evidence>
<protein>
    <recommendedName>
        <fullName evidence="2">Bvu-2165-like IHF-HU-like DNA-binding domain-containing protein</fullName>
    </recommendedName>
</protein>
<comment type="caution">
    <text evidence="8">The sequence shown here is derived from an EMBL/GenBank/DDBJ whole genome shotgun (WGS) entry which is preliminary data.</text>
</comment>
<dbReference type="GO" id="GO:0003677">
    <property type="term" value="F:DNA binding"/>
    <property type="evidence" value="ECO:0007669"/>
    <property type="project" value="UniProtKB-KW"/>
</dbReference>
<evidence type="ECO:0000313" key="13">
    <source>
        <dbReference type="Proteomes" id="UP000482671"/>
    </source>
</evidence>
<dbReference type="EMBL" id="WNCN01000002">
    <property type="protein sequence ID" value="MTU38318.1"/>
    <property type="molecule type" value="Genomic_DNA"/>
</dbReference>
<dbReference type="Gene3D" id="2.70.50.70">
    <property type="match status" value="1"/>
</dbReference>
<dbReference type="EMBL" id="BQNZ01000001">
    <property type="protein sequence ID" value="GKH71117.1"/>
    <property type="molecule type" value="Genomic_DNA"/>
</dbReference>
<accession>A0A3R5W556</accession>
<dbReference type="AlphaFoldDB" id="A0A3R5W556"/>
<dbReference type="Proteomes" id="UP000434916">
    <property type="component" value="Unassembled WGS sequence"/>
</dbReference>
<dbReference type="Gene3D" id="4.10.520.10">
    <property type="entry name" value="IHF-like DNA-binding proteins"/>
    <property type="match status" value="1"/>
</dbReference>
<proteinExistence type="predicted"/>
<reference evidence="11 12" key="2">
    <citation type="journal article" date="2019" name="Nat. Med.">
        <title>A library of human gut bacterial isolates paired with longitudinal multiomics data enables mechanistic microbiome research.</title>
        <authorList>
            <person name="Poyet M."/>
            <person name="Groussin M."/>
            <person name="Gibbons S.M."/>
            <person name="Avila-Pacheco J."/>
            <person name="Jiang X."/>
            <person name="Kearney S.M."/>
            <person name="Perrotta A.R."/>
            <person name="Berdy B."/>
            <person name="Zhao S."/>
            <person name="Lieberman T.D."/>
            <person name="Swanson P.K."/>
            <person name="Smith M."/>
            <person name="Roesemann S."/>
            <person name="Alexander J.E."/>
            <person name="Rich S.A."/>
            <person name="Livny J."/>
            <person name="Vlamakis H."/>
            <person name="Clish C."/>
            <person name="Bullock K."/>
            <person name="Deik A."/>
            <person name="Scott J."/>
            <person name="Pierce K.A."/>
            <person name="Xavier R.J."/>
            <person name="Alm E.J."/>
        </authorList>
    </citation>
    <scope>NUCLEOTIDE SEQUENCE [LARGE SCALE GENOMIC DNA]</scope>
    <source>
        <strain evidence="6 13">BIOML-A11</strain>
        <strain evidence="5 12">BIOML-A16</strain>
        <strain evidence="4 11">BIOML-A29</strain>
    </source>
</reference>
<evidence type="ECO:0000313" key="6">
    <source>
        <dbReference type="EMBL" id="MTV00831.1"/>
    </source>
</evidence>
<keyword evidence="11" id="KW-1185">Reference proteome</keyword>
<dbReference type="InterPro" id="IPR049893">
    <property type="entry name" value="Bvu_2165-like_IHF-HU-DNA_bdg"/>
</dbReference>
<evidence type="ECO:0000313" key="3">
    <source>
        <dbReference type="EMBL" id="GKH71117.1"/>
    </source>
</evidence>
<dbReference type="Proteomes" id="UP000482671">
    <property type="component" value="Unassembled WGS sequence"/>
</dbReference>
<dbReference type="InterPro" id="IPR010992">
    <property type="entry name" value="IHF-like_DNA-bd_dom_sf"/>
</dbReference>
<dbReference type="EMBL" id="QSII01000001">
    <property type="protein sequence ID" value="RHC90100.1"/>
    <property type="molecule type" value="Genomic_DNA"/>
</dbReference>
<evidence type="ECO:0000313" key="9">
    <source>
        <dbReference type="Proteomes" id="UP000261088"/>
    </source>
</evidence>
<evidence type="ECO:0000313" key="8">
    <source>
        <dbReference type="EMBL" id="RHC90100.1"/>
    </source>
</evidence>
<evidence type="ECO:0000313" key="5">
    <source>
        <dbReference type="EMBL" id="MTU68720.1"/>
    </source>
</evidence>
<keyword evidence="1" id="KW-0238">DNA-binding</keyword>
<gene>
    <name evidence="3" type="ORF">CE91St3_09800</name>
    <name evidence="8" type="ORF">DW828_00725</name>
    <name evidence="7" type="ORF">DXB61_11270</name>
    <name evidence="4" type="ORF">GMD82_02070</name>
    <name evidence="5" type="ORF">GMD92_06445</name>
    <name evidence="6" type="ORF">GME02_03955</name>
</gene>
<evidence type="ECO:0000313" key="12">
    <source>
        <dbReference type="Proteomes" id="UP000448908"/>
    </source>
</evidence>
<dbReference type="Proteomes" id="UP000261088">
    <property type="component" value="Unassembled WGS sequence"/>
</dbReference>
<dbReference type="EMBL" id="WNDA01000007">
    <property type="protein sequence ID" value="MTU68720.1"/>
    <property type="molecule type" value="Genomic_DNA"/>
</dbReference>